<protein>
    <submittedName>
        <fullName evidence="5">Podospora anserina S mat+ genomic DNA chromosome 1, supercontig 3</fullName>
    </submittedName>
</protein>
<dbReference type="HOGENOM" id="CLU_044864_1_1_1"/>
<name>B2ALT4_PODAN</name>
<dbReference type="InterPro" id="IPR015813">
    <property type="entry name" value="Pyrv/PenolPyrv_kinase-like_dom"/>
</dbReference>
<proteinExistence type="predicted"/>
<gene>
    <name evidence="5" type="ORF">PODANS_1_13620</name>
</gene>
<accession>B2ALT4</accession>
<dbReference type="SUPFAM" id="SSF51621">
    <property type="entry name" value="Phosphoenolpyruvate/pyruvate domain"/>
    <property type="match status" value="1"/>
</dbReference>
<dbReference type="Gene3D" id="3.20.20.60">
    <property type="entry name" value="Phosphoenolpyruvate-binding domains"/>
    <property type="match status" value="2"/>
</dbReference>
<keyword evidence="3" id="KW-0460">Magnesium</keyword>
<dbReference type="GO" id="GO:0006107">
    <property type="term" value="P:oxaloacetate metabolic process"/>
    <property type="evidence" value="ECO:0007669"/>
    <property type="project" value="TreeGrafter"/>
</dbReference>
<evidence type="ECO:0000256" key="1">
    <source>
        <dbReference type="ARBA" id="ARBA00001946"/>
    </source>
</evidence>
<sequence length="385" mass="41951">EFAFNPRLLIIRHRNPFRDSLSHSLPSTCQPPPPSAGHSYTVCFPLIPPPSLSLTNNSPVPSSSQKFLSKSLLLPHTTDNITYDLEDSVTPSLKPTARTSLLSHLSSLPKPPPNIGELAVRINAISTPYALTDLTTLAPLPSSTLSTIVIPKVNSPSDLTFVIDILRQVSPQNEPPKKVIALIESAKAVMDLKQICEAGKGCLDGLIFAAEDFALDLSLTRTPSLREFLYARSAIATAARAFELSSTIDLVCTSYKGEEGKARLEEECRDGKEIGFNGKRKFDPSRIVPTLMNGILTGEPECIHPSQVEIAQRMFAPDEKEVEWAVRVVIADEKAQAAGRGAWTLDDKMIDAPVVGKAHSVVTKAEKCGIDVEGLRRKWQGQEPE</sequence>
<dbReference type="EMBL" id="CU633867">
    <property type="protein sequence ID" value="CAP64972.1"/>
    <property type="molecule type" value="Genomic_DNA"/>
</dbReference>
<dbReference type="VEuPathDB" id="FungiDB:PODANS_1_13620"/>
<dbReference type="PANTHER" id="PTHR32308:SF0">
    <property type="entry name" value="HPCH_HPAI ALDOLASE_CITRATE LYASE DOMAIN-CONTAINING PROTEIN"/>
    <property type="match status" value="1"/>
</dbReference>
<evidence type="ECO:0000256" key="3">
    <source>
        <dbReference type="ARBA" id="ARBA00022842"/>
    </source>
</evidence>
<dbReference type="RefSeq" id="XP_001905065.1">
    <property type="nucleotide sequence ID" value="XM_001905030.1"/>
</dbReference>
<dbReference type="GeneID" id="6189197"/>
<dbReference type="InterPro" id="IPR040442">
    <property type="entry name" value="Pyrv_kinase-like_dom_sf"/>
</dbReference>
<dbReference type="GO" id="GO:0003824">
    <property type="term" value="F:catalytic activity"/>
    <property type="evidence" value="ECO:0007669"/>
    <property type="project" value="InterPro"/>
</dbReference>
<reference evidence="5" key="2">
    <citation type="submission" date="2008-07" db="EMBL/GenBank/DDBJ databases">
        <authorList>
            <person name="Genoscope - CEA"/>
        </authorList>
    </citation>
    <scope>NUCLEOTIDE SEQUENCE</scope>
    <source>
        <strain evidence="5">S mat+</strain>
    </source>
</reference>
<dbReference type="OrthoDB" id="1773at2759"/>
<dbReference type="InterPro" id="IPR005000">
    <property type="entry name" value="Aldolase/citrate-lyase_domain"/>
</dbReference>
<evidence type="ECO:0000256" key="2">
    <source>
        <dbReference type="ARBA" id="ARBA00022723"/>
    </source>
</evidence>
<keyword evidence="2" id="KW-0479">Metal-binding</keyword>
<dbReference type="PANTHER" id="PTHR32308">
    <property type="entry name" value="LYASE BETA SUBUNIT, PUTATIVE (AFU_ORTHOLOGUE AFUA_4G13030)-RELATED"/>
    <property type="match status" value="1"/>
</dbReference>
<reference evidence="5" key="1">
    <citation type="journal article" date="2008" name="Genome Biol.">
        <title>The genome sequence of the model ascomycete fungus Podospora anserina.</title>
        <authorList>
            <person name="Espagne E."/>
            <person name="Lespinet O."/>
            <person name="Malagnac F."/>
            <person name="Da Silva C."/>
            <person name="Jaillon O."/>
            <person name="Porcel B.M."/>
            <person name="Couloux A."/>
            <person name="Aury J.-M."/>
            <person name="Segurens B."/>
            <person name="Poulain J."/>
            <person name="Anthouard V."/>
            <person name="Grossetete S."/>
            <person name="Khalili H."/>
            <person name="Coppin E."/>
            <person name="Dequard-Chablat M."/>
            <person name="Picard M."/>
            <person name="Contamine V."/>
            <person name="Arnaise S."/>
            <person name="Bourdais A."/>
            <person name="Berteaux-Lecellier V."/>
            <person name="Gautheret D."/>
            <person name="de Vries R.P."/>
            <person name="Battaglia E."/>
            <person name="Coutinho P.M."/>
            <person name="Danchin E.G.J."/>
            <person name="Henrissat B."/>
            <person name="El Khoury R."/>
            <person name="Sainsard-Chanet A."/>
            <person name="Boivin A."/>
            <person name="Pinan-Lucarre B."/>
            <person name="Sellem C.H."/>
            <person name="Debuchy R."/>
            <person name="Wincker P."/>
            <person name="Weissenbach J."/>
            <person name="Silar P."/>
        </authorList>
    </citation>
    <scope>NUCLEOTIDE SEQUENCE [LARGE SCALE GENOMIC DNA]</scope>
    <source>
        <strain evidence="5">S mat+</strain>
    </source>
</reference>
<dbReference type="AlphaFoldDB" id="B2ALT4"/>
<feature type="non-terminal residue" evidence="5">
    <location>
        <position position="1"/>
    </location>
</feature>
<dbReference type="KEGG" id="pan:PODANSg2087"/>
<evidence type="ECO:0000259" key="4">
    <source>
        <dbReference type="Pfam" id="PF03328"/>
    </source>
</evidence>
<organism evidence="5">
    <name type="scientific">Podospora anserina (strain S / ATCC MYA-4624 / DSM 980 / FGSC 10383)</name>
    <name type="common">Pleurage anserina</name>
    <dbReference type="NCBI Taxonomy" id="515849"/>
    <lineage>
        <taxon>Eukaryota</taxon>
        <taxon>Fungi</taxon>
        <taxon>Dikarya</taxon>
        <taxon>Ascomycota</taxon>
        <taxon>Pezizomycotina</taxon>
        <taxon>Sordariomycetes</taxon>
        <taxon>Sordariomycetidae</taxon>
        <taxon>Sordariales</taxon>
        <taxon>Podosporaceae</taxon>
        <taxon>Podospora</taxon>
        <taxon>Podospora anserina</taxon>
    </lineage>
</organism>
<evidence type="ECO:0000313" key="5">
    <source>
        <dbReference type="EMBL" id="CAP64972.1"/>
    </source>
</evidence>
<dbReference type="GO" id="GO:0000287">
    <property type="term" value="F:magnesium ion binding"/>
    <property type="evidence" value="ECO:0007669"/>
    <property type="project" value="TreeGrafter"/>
</dbReference>
<comment type="cofactor">
    <cofactor evidence="1">
        <name>Mg(2+)</name>
        <dbReference type="ChEBI" id="CHEBI:18420"/>
    </cofactor>
</comment>
<dbReference type="Pfam" id="PF03328">
    <property type="entry name" value="HpcH_HpaI"/>
    <property type="match status" value="1"/>
</dbReference>
<feature type="domain" description="HpcH/HpaI aldolase/citrate lyase" evidence="4">
    <location>
        <begin position="61"/>
        <end position="281"/>
    </location>
</feature>